<gene>
    <name evidence="3" type="ORF">WKW80_35510</name>
</gene>
<comment type="similarity">
    <text evidence="1">Belongs to the universal stress protein A family.</text>
</comment>
<protein>
    <submittedName>
        <fullName evidence="3">Universal stress protein</fullName>
    </submittedName>
</protein>
<dbReference type="RefSeq" id="WP_340368260.1">
    <property type="nucleotide sequence ID" value="NZ_JBBKZV010000058.1"/>
</dbReference>
<evidence type="ECO:0000256" key="1">
    <source>
        <dbReference type="ARBA" id="ARBA00008791"/>
    </source>
</evidence>
<accession>A0ABU8WB10</accession>
<dbReference type="Gene3D" id="3.40.50.620">
    <property type="entry name" value="HUPs"/>
    <property type="match status" value="1"/>
</dbReference>
<dbReference type="InterPro" id="IPR006015">
    <property type="entry name" value="Universal_stress_UspA"/>
</dbReference>
<evidence type="ECO:0000313" key="4">
    <source>
        <dbReference type="Proteomes" id="UP001363010"/>
    </source>
</evidence>
<dbReference type="Proteomes" id="UP001363010">
    <property type="component" value="Unassembled WGS sequence"/>
</dbReference>
<proteinExistence type="inferred from homology"/>
<dbReference type="InterPro" id="IPR006016">
    <property type="entry name" value="UspA"/>
</dbReference>
<dbReference type="Pfam" id="PF00582">
    <property type="entry name" value="Usp"/>
    <property type="match status" value="1"/>
</dbReference>
<dbReference type="SUPFAM" id="SSF52402">
    <property type="entry name" value="Adenine nucleotide alpha hydrolases-like"/>
    <property type="match status" value="1"/>
</dbReference>
<keyword evidence="4" id="KW-1185">Reference proteome</keyword>
<dbReference type="CDD" id="cd00293">
    <property type="entry name" value="USP-like"/>
    <property type="match status" value="1"/>
</dbReference>
<dbReference type="PANTHER" id="PTHR46268:SF15">
    <property type="entry name" value="UNIVERSAL STRESS PROTEIN HP_0031"/>
    <property type="match status" value="1"/>
</dbReference>
<comment type="caution">
    <text evidence="3">The sequence shown here is derived from an EMBL/GenBank/DDBJ whole genome shotgun (WGS) entry which is preliminary data.</text>
</comment>
<reference evidence="3 4" key="1">
    <citation type="submission" date="2024-03" db="EMBL/GenBank/DDBJ databases">
        <title>Novel species of the genus Variovorax.</title>
        <authorList>
            <person name="Liu Q."/>
            <person name="Xin Y.-H."/>
        </authorList>
    </citation>
    <scope>NUCLEOTIDE SEQUENCE [LARGE SCALE GENOMIC DNA]</scope>
    <source>
        <strain evidence="3 4">KACC 18501</strain>
    </source>
</reference>
<dbReference type="EMBL" id="JBBKZV010000058">
    <property type="protein sequence ID" value="MEJ8827232.1"/>
    <property type="molecule type" value="Genomic_DNA"/>
</dbReference>
<sequence length="153" mass="16258">MYERILVPLDGSETSKHGLDEAIRLATLSKGHLQVFHALGDMPLSQSMDAYQSHGGRWADAMREYGSRVLEDAVEKARSAGVEAEAVLRSGAPGSMAEMVVEQARSWPADIIILGTHGRSGVKRMLLGSGAEAVIRSAPVPVLLVRLPDAAAG</sequence>
<dbReference type="PRINTS" id="PR01438">
    <property type="entry name" value="UNVRSLSTRESS"/>
</dbReference>
<evidence type="ECO:0000313" key="3">
    <source>
        <dbReference type="EMBL" id="MEJ8827232.1"/>
    </source>
</evidence>
<dbReference type="InterPro" id="IPR014729">
    <property type="entry name" value="Rossmann-like_a/b/a_fold"/>
</dbReference>
<evidence type="ECO:0000259" key="2">
    <source>
        <dbReference type="Pfam" id="PF00582"/>
    </source>
</evidence>
<feature type="domain" description="UspA" evidence="2">
    <location>
        <begin position="1"/>
        <end position="146"/>
    </location>
</feature>
<organism evidence="3 4">
    <name type="scientific">Variovorax humicola</name>
    <dbReference type="NCBI Taxonomy" id="1769758"/>
    <lineage>
        <taxon>Bacteria</taxon>
        <taxon>Pseudomonadati</taxon>
        <taxon>Pseudomonadota</taxon>
        <taxon>Betaproteobacteria</taxon>
        <taxon>Burkholderiales</taxon>
        <taxon>Comamonadaceae</taxon>
        <taxon>Variovorax</taxon>
    </lineage>
</organism>
<name>A0ABU8WB10_9BURK</name>
<dbReference type="PANTHER" id="PTHR46268">
    <property type="entry name" value="STRESS RESPONSE PROTEIN NHAX"/>
    <property type="match status" value="1"/>
</dbReference>